<dbReference type="Gene3D" id="6.10.340.10">
    <property type="match status" value="1"/>
</dbReference>
<dbReference type="AlphaFoldDB" id="A0A918RKG5"/>
<feature type="domain" description="Histidine kinase" evidence="11">
    <location>
        <begin position="219"/>
        <end position="421"/>
    </location>
</feature>
<dbReference type="Pfam" id="PF00512">
    <property type="entry name" value="HisKA"/>
    <property type="match status" value="1"/>
</dbReference>
<evidence type="ECO:0000256" key="7">
    <source>
        <dbReference type="ARBA" id="ARBA00022777"/>
    </source>
</evidence>
<reference evidence="13" key="1">
    <citation type="journal article" date="2014" name="Int. J. Syst. Evol. Microbiol.">
        <title>Complete genome sequence of Corynebacterium casei LMG S-19264T (=DSM 44701T), isolated from a smear-ripened cheese.</title>
        <authorList>
            <consortium name="US DOE Joint Genome Institute (JGI-PGF)"/>
            <person name="Walter F."/>
            <person name="Albersmeier A."/>
            <person name="Kalinowski J."/>
            <person name="Ruckert C."/>
        </authorList>
    </citation>
    <scope>NUCLEOTIDE SEQUENCE</scope>
    <source>
        <strain evidence="13">KCTC 12711</strain>
    </source>
</reference>
<evidence type="ECO:0000256" key="9">
    <source>
        <dbReference type="ARBA" id="ARBA00023012"/>
    </source>
</evidence>
<keyword evidence="14" id="KW-1185">Reference proteome</keyword>
<evidence type="ECO:0000256" key="8">
    <source>
        <dbReference type="ARBA" id="ARBA00022989"/>
    </source>
</evidence>
<dbReference type="GO" id="GO:0005886">
    <property type="term" value="C:plasma membrane"/>
    <property type="evidence" value="ECO:0007669"/>
    <property type="project" value="TreeGrafter"/>
</dbReference>
<keyword evidence="4" id="KW-0597">Phosphoprotein</keyword>
<keyword evidence="8 10" id="KW-1133">Transmembrane helix</keyword>
<evidence type="ECO:0000256" key="6">
    <source>
        <dbReference type="ARBA" id="ARBA00022692"/>
    </source>
</evidence>
<comment type="caution">
    <text evidence="13">The sequence shown here is derived from an EMBL/GenBank/DDBJ whole genome shotgun (WGS) entry which is preliminary data.</text>
</comment>
<evidence type="ECO:0000256" key="5">
    <source>
        <dbReference type="ARBA" id="ARBA00022679"/>
    </source>
</evidence>
<dbReference type="Pfam" id="PF02518">
    <property type="entry name" value="HATPase_c"/>
    <property type="match status" value="1"/>
</dbReference>
<dbReference type="SUPFAM" id="SSF47384">
    <property type="entry name" value="Homodimeric domain of signal transducing histidine kinase"/>
    <property type="match status" value="1"/>
</dbReference>
<keyword evidence="5" id="KW-0808">Transferase</keyword>
<dbReference type="SMART" id="SM00387">
    <property type="entry name" value="HATPase_c"/>
    <property type="match status" value="1"/>
</dbReference>
<organism evidence="13 14">
    <name type="scientific">Arenicella chitinivorans</name>
    <dbReference type="NCBI Taxonomy" id="1329800"/>
    <lineage>
        <taxon>Bacteria</taxon>
        <taxon>Pseudomonadati</taxon>
        <taxon>Pseudomonadota</taxon>
        <taxon>Gammaproteobacteria</taxon>
        <taxon>Arenicellales</taxon>
        <taxon>Arenicellaceae</taxon>
        <taxon>Arenicella</taxon>
    </lineage>
</organism>
<dbReference type="EMBL" id="BMXA01000001">
    <property type="protein sequence ID" value="GHA00505.1"/>
    <property type="molecule type" value="Genomic_DNA"/>
</dbReference>
<evidence type="ECO:0000313" key="13">
    <source>
        <dbReference type="EMBL" id="GHA00505.1"/>
    </source>
</evidence>
<evidence type="ECO:0000313" key="14">
    <source>
        <dbReference type="Proteomes" id="UP000614811"/>
    </source>
</evidence>
<dbReference type="InterPro" id="IPR036890">
    <property type="entry name" value="HATPase_C_sf"/>
</dbReference>
<dbReference type="Proteomes" id="UP000614811">
    <property type="component" value="Unassembled WGS sequence"/>
</dbReference>
<dbReference type="EC" id="2.7.13.3" evidence="3"/>
<keyword evidence="10" id="KW-0472">Membrane</keyword>
<dbReference type="SUPFAM" id="SSF55874">
    <property type="entry name" value="ATPase domain of HSP90 chaperone/DNA topoisomerase II/histidine kinase"/>
    <property type="match status" value="1"/>
</dbReference>
<dbReference type="InterPro" id="IPR005467">
    <property type="entry name" value="His_kinase_dom"/>
</dbReference>
<comment type="catalytic activity">
    <reaction evidence="1">
        <text>ATP + protein L-histidine = ADP + protein N-phospho-L-histidine.</text>
        <dbReference type="EC" id="2.7.13.3"/>
    </reaction>
</comment>
<evidence type="ECO:0000259" key="11">
    <source>
        <dbReference type="PROSITE" id="PS50109"/>
    </source>
</evidence>
<dbReference type="Gene3D" id="1.10.287.130">
    <property type="match status" value="1"/>
</dbReference>
<evidence type="ECO:0000256" key="10">
    <source>
        <dbReference type="SAM" id="Phobius"/>
    </source>
</evidence>
<feature type="transmembrane region" description="Helical" evidence="10">
    <location>
        <begin position="134"/>
        <end position="154"/>
    </location>
</feature>
<dbReference type="PANTHER" id="PTHR45436:SF16">
    <property type="entry name" value="HISTIDINE KINASE"/>
    <property type="match status" value="1"/>
</dbReference>
<name>A0A918RKG5_9GAMM</name>
<keyword evidence="6 10" id="KW-0812">Transmembrane</keyword>
<sequence length="438" mass="49175">MTKPSISKKFFATVFLVNIVLVLVMTTLVVTLTKRLEEDFLRQDFVEERNFILSEHQLDAPLFHRTKNIIIEYLPNQTPHLEPQTQLFQNLEVGQHIQFGVDEHRYIVNIEALDNGRFFHARDVSQIFKRESRFFKIVIGIALLTILISFFLAYSSSRRIVAPLRALTRDIRRTQISKEFQLSNKEFEDRELDEIATVFNEFLHEMSQYLERERALVGMASHELKTPVSVVLGALEVLESQHTVSSSSQHVLRRIESAALEMSDNIDVLLKLSRRDGGLSPQQTHIGSIATGVLDDLKSQYDIDSRVDQNTTDDDSWVDADPVLVKMLLRNLIQNALQHTGGKIQLTLTDKHFEVIDQGSDGSDTRPVFPDTNSGKSVVTSNSGLGLYIVTMICDRLGWSVNVRGNDQGGSSVCVSTGAVDGTGAVVETGTEAKSDRT</sequence>
<reference evidence="13" key="2">
    <citation type="submission" date="2020-09" db="EMBL/GenBank/DDBJ databases">
        <authorList>
            <person name="Sun Q."/>
            <person name="Kim S."/>
        </authorList>
    </citation>
    <scope>NUCLEOTIDE SEQUENCE</scope>
    <source>
        <strain evidence="13">KCTC 12711</strain>
    </source>
</reference>
<dbReference type="InterPro" id="IPR003660">
    <property type="entry name" value="HAMP_dom"/>
</dbReference>
<gene>
    <name evidence="13" type="ORF">GCM10008090_06640</name>
</gene>
<keyword evidence="7 13" id="KW-0418">Kinase</keyword>
<evidence type="ECO:0000256" key="4">
    <source>
        <dbReference type="ARBA" id="ARBA00022553"/>
    </source>
</evidence>
<evidence type="ECO:0000256" key="1">
    <source>
        <dbReference type="ARBA" id="ARBA00000085"/>
    </source>
</evidence>
<dbReference type="SMART" id="SM00388">
    <property type="entry name" value="HisKA"/>
    <property type="match status" value="1"/>
</dbReference>
<feature type="domain" description="HAMP" evidence="12">
    <location>
        <begin position="158"/>
        <end position="211"/>
    </location>
</feature>
<dbReference type="PROSITE" id="PS50885">
    <property type="entry name" value="HAMP"/>
    <property type="match status" value="1"/>
</dbReference>
<proteinExistence type="predicted"/>
<dbReference type="PROSITE" id="PS50109">
    <property type="entry name" value="HIS_KIN"/>
    <property type="match status" value="1"/>
</dbReference>
<dbReference type="InterPro" id="IPR003661">
    <property type="entry name" value="HisK_dim/P_dom"/>
</dbReference>
<comment type="subcellular location">
    <subcellularLocation>
        <location evidence="2">Membrane</location>
    </subcellularLocation>
</comment>
<dbReference type="InterPro" id="IPR036097">
    <property type="entry name" value="HisK_dim/P_sf"/>
</dbReference>
<dbReference type="CDD" id="cd00075">
    <property type="entry name" value="HATPase"/>
    <property type="match status" value="1"/>
</dbReference>
<dbReference type="CDD" id="cd00082">
    <property type="entry name" value="HisKA"/>
    <property type="match status" value="1"/>
</dbReference>
<dbReference type="InterPro" id="IPR050428">
    <property type="entry name" value="TCS_sensor_his_kinase"/>
</dbReference>
<accession>A0A918RKG5</accession>
<dbReference type="InterPro" id="IPR003594">
    <property type="entry name" value="HATPase_dom"/>
</dbReference>
<evidence type="ECO:0000256" key="2">
    <source>
        <dbReference type="ARBA" id="ARBA00004370"/>
    </source>
</evidence>
<evidence type="ECO:0000256" key="3">
    <source>
        <dbReference type="ARBA" id="ARBA00012438"/>
    </source>
</evidence>
<dbReference type="Gene3D" id="3.30.565.10">
    <property type="entry name" value="Histidine kinase-like ATPase, C-terminal domain"/>
    <property type="match status" value="1"/>
</dbReference>
<dbReference type="GO" id="GO:0000155">
    <property type="term" value="F:phosphorelay sensor kinase activity"/>
    <property type="evidence" value="ECO:0007669"/>
    <property type="project" value="InterPro"/>
</dbReference>
<evidence type="ECO:0000259" key="12">
    <source>
        <dbReference type="PROSITE" id="PS50885"/>
    </source>
</evidence>
<keyword evidence="9" id="KW-0902">Two-component regulatory system</keyword>
<dbReference type="PANTHER" id="PTHR45436">
    <property type="entry name" value="SENSOR HISTIDINE KINASE YKOH"/>
    <property type="match status" value="1"/>
</dbReference>
<feature type="transmembrane region" description="Helical" evidence="10">
    <location>
        <begin position="12"/>
        <end position="32"/>
    </location>
</feature>
<protein>
    <recommendedName>
        <fullName evidence="3">histidine kinase</fullName>
        <ecNumber evidence="3">2.7.13.3</ecNumber>
    </recommendedName>
</protein>